<feature type="domain" description="CABIT" evidence="3">
    <location>
        <begin position="25"/>
        <end position="251"/>
    </location>
</feature>
<feature type="region of interest" description="Disordered" evidence="2">
    <location>
        <begin position="598"/>
        <end position="659"/>
    </location>
</feature>
<dbReference type="EMBL" id="JAHFZB010000025">
    <property type="protein sequence ID" value="KAK6474589.1"/>
    <property type="molecule type" value="Genomic_DNA"/>
</dbReference>
<comment type="caution">
    <text evidence="4">The sequence shown here is derived from an EMBL/GenBank/DDBJ whole genome shotgun (WGS) entry which is preliminary data.</text>
</comment>
<protein>
    <submittedName>
        <fullName evidence="4">Protein THEMIS2</fullName>
    </submittedName>
</protein>
<feature type="compositionally biased region" description="Basic residues" evidence="2">
    <location>
        <begin position="638"/>
        <end position="647"/>
    </location>
</feature>
<dbReference type="InterPro" id="IPR039671">
    <property type="entry name" value="THEMIS"/>
</dbReference>
<proteinExistence type="inferred from homology"/>
<dbReference type="PANTHER" id="PTHR15215:SF2">
    <property type="entry name" value="PROTEIN THEMIS2"/>
    <property type="match status" value="1"/>
</dbReference>
<reference evidence="4 5" key="1">
    <citation type="submission" date="2021-05" db="EMBL/GenBank/DDBJ databases">
        <authorList>
            <person name="Zahm M."/>
            <person name="Klopp C."/>
            <person name="Cabau C."/>
            <person name="Kuhl H."/>
            <person name="Suciu R."/>
            <person name="Ciorpac M."/>
            <person name="Holostenco D."/>
            <person name="Gessner J."/>
            <person name="Wuertz S."/>
            <person name="Hohne C."/>
            <person name="Stock M."/>
            <person name="Gislard M."/>
            <person name="Lluch J."/>
            <person name="Milhes M."/>
            <person name="Lampietro C."/>
            <person name="Lopez Roques C."/>
            <person name="Donnadieu C."/>
            <person name="Du K."/>
            <person name="Schartl M."/>
            <person name="Guiguen Y."/>
        </authorList>
    </citation>
    <scope>NUCLEOTIDE SEQUENCE [LARGE SCALE GENOMIC DNA]</scope>
    <source>
        <strain evidence="4">Hh-F2</strain>
        <tissue evidence="4">Blood</tissue>
    </source>
</reference>
<feature type="region of interest" description="Disordered" evidence="2">
    <location>
        <begin position="551"/>
        <end position="581"/>
    </location>
</feature>
<evidence type="ECO:0000313" key="4">
    <source>
        <dbReference type="EMBL" id="KAK6474589.1"/>
    </source>
</evidence>
<feature type="compositionally biased region" description="Basic and acidic residues" evidence="2">
    <location>
        <begin position="623"/>
        <end position="632"/>
    </location>
</feature>
<gene>
    <name evidence="4" type="ORF">HHUSO_G25427</name>
</gene>
<comment type="similarity">
    <text evidence="1">Belongs to the themis family.</text>
</comment>
<accession>A0ABR0YQF1</accession>
<name>A0ABR0YQF1_HUSHU</name>
<sequence length="676" mass="75805">MSVLPRTTEPVSLQDYIASLDKSTLPRILQICSGVYFQGSVYEMSGSEVCLSTGDLVKVISTELLKVSCEDVNTKETFDLPLSYKGSFELLPESLPYSTVEEIVTMVRMGTDEDRSFCFVSSVDVFYDGLVVRSGEPLTFVSVEERGGRRTAHCIMDGEQEQVSLHIPLSCHGEFYECLDEQSYSLSQLLASPHLCSRRVRMCDRQAQSRGALLLCPVYEIQAIMHLRKNLVKMPSTLEVDLIDVTEQCRDVTFISPLSLSEILSQPHDVFPTLSEILEGPESQPLFKCEWLPALRKGNHLLIHGALHSKMVLASTVAGKKPKRYFLILQSYGGRFRRRPREFHTVYDLSVAASKNAGMKVTVSKYCESLEEDLPALSIGDQLEVLDQNQVEGSCLGKEPGLVCNRVSDECDDDEEDCEQISLPMYLEGSFLEKISDHTKYSILDICEKFILPLDVKVAVRDPSLENDLLGTFSTLRLEEVTLEPTVLASLPAAPEDCFYLPAKWINMSVSFTKDPLPWEKNKAPVLKQQHLCEVTDNFYYDFRKLTVSDVAPPPRPPKRRTSSSKVPEKTKALAKVPPLHSVETIPPRLAKLTISENPQRLCPSPSFPDKPPVLAPRRPKGKGKEDAHLNEYTKTPKATKAKKKIKVAVSDEDSDHDYESIEDSIKSSHEAILFY</sequence>
<keyword evidence="5" id="KW-1185">Reference proteome</keyword>
<evidence type="ECO:0000313" key="5">
    <source>
        <dbReference type="Proteomes" id="UP001369086"/>
    </source>
</evidence>
<dbReference type="InterPro" id="IPR025946">
    <property type="entry name" value="CABIT_dom"/>
</dbReference>
<evidence type="ECO:0000256" key="1">
    <source>
        <dbReference type="ARBA" id="ARBA00006414"/>
    </source>
</evidence>
<feature type="domain" description="CABIT" evidence="3">
    <location>
        <begin position="271"/>
        <end position="490"/>
    </location>
</feature>
<dbReference type="Pfam" id="PF12736">
    <property type="entry name" value="CABIT"/>
    <property type="match status" value="2"/>
</dbReference>
<dbReference type="Proteomes" id="UP001369086">
    <property type="component" value="Unassembled WGS sequence"/>
</dbReference>
<evidence type="ECO:0000259" key="3">
    <source>
        <dbReference type="Pfam" id="PF12736"/>
    </source>
</evidence>
<evidence type="ECO:0000256" key="2">
    <source>
        <dbReference type="SAM" id="MobiDB-lite"/>
    </source>
</evidence>
<organism evidence="4 5">
    <name type="scientific">Huso huso</name>
    <name type="common">Beluga</name>
    <name type="synonym">Acipenser huso</name>
    <dbReference type="NCBI Taxonomy" id="61971"/>
    <lineage>
        <taxon>Eukaryota</taxon>
        <taxon>Metazoa</taxon>
        <taxon>Chordata</taxon>
        <taxon>Craniata</taxon>
        <taxon>Vertebrata</taxon>
        <taxon>Euteleostomi</taxon>
        <taxon>Actinopterygii</taxon>
        <taxon>Chondrostei</taxon>
        <taxon>Acipenseriformes</taxon>
        <taxon>Acipenseridae</taxon>
        <taxon>Huso</taxon>
    </lineage>
</organism>
<feature type="compositionally biased region" description="Pro residues" evidence="2">
    <location>
        <begin position="606"/>
        <end position="615"/>
    </location>
</feature>
<dbReference type="PANTHER" id="PTHR15215">
    <property type="entry name" value="CABIT DOMAIN-CONTAINING PROTEIN"/>
    <property type="match status" value="1"/>
</dbReference>